<keyword evidence="7 8" id="KW-0472">Membrane</keyword>
<dbReference type="Gene3D" id="1.20.1530.20">
    <property type="match status" value="2"/>
</dbReference>
<accession>A0A429XWX5</accession>
<name>A0A429XWX5_9BACI</name>
<sequence>MEFTIVFQSILIITMMIIIGAILARTSPLNNETRAVFINMIVNIAMPCIILSSIFHVDMNEDMFKRIVLVFVLSIVINVVGIALGWTFAIIFQKDSDRTREIALLSGLGNTGFIGIPLCAALLGPEGALYAAIFDAGVDVTIWTVGVVMLQKNRKFALHTLKSMINIPTAAIVIGLLAAYFNIKPPEVFVGLSDRLAAMAAPLAMFYIGMMIMGLQRGNVRQAAPKMWVPITVKLILLPVATIFMVHFFNFDSVLIQTVLIQSMMPTITLASILFARYKADEQMGALTTVLSTLLGLVTIPFMVYVMSLFIN</sequence>
<gene>
    <name evidence="9" type="ORF">D4T97_014015</name>
</gene>
<dbReference type="Pfam" id="PF03547">
    <property type="entry name" value="Mem_trans"/>
    <property type="match status" value="1"/>
</dbReference>
<dbReference type="InterPro" id="IPR004776">
    <property type="entry name" value="Mem_transp_PIN-like"/>
</dbReference>
<comment type="caution">
    <text evidence="9">The sequence shown here is derived from an EMBL/GenBank/DDBJ whole genome shotgun (WGS) entry which is preliminary data.</text>
</comment>
<feature type="transmembrane region" description="Helical" evidence="8">
    <location>
        <begin position="227"/>
        <end position="249"/>
    </location>
</feature>
<evidence type="ECO:0000256" key="5">
    <source>
        <dbReference type="ARBA" id="ARBA00022692"/>
    </source>
</evidence>
<evidence type="ECO:0000256" key="4">
    <source>
        <dbReference type="ARBA" id="ARBA00022475"/>
    </source>
</evidence>
<organism evidence="9 10">
    <name type="scientific">Siminovitchia acidinfaciens</name>
    <dbReference type="NCBI Taxonomy" id="2321395"/>
    <lineage>
        <taxon>Bacteria</taxon>
        <taxon>Bacillati</taxon>
        <taxon>Bacillota</taxon>
        <taxon>Bacilli</taxon>
        <taxon>Bacillales</taxon>
        <taxon>Bacillaceae</taxon>
        <taxon>Siminovitchia</taxon>
    </lineage>
</organism>
<dbReference type="PANTHER" id="PTHR36838:SF3">
    <property type="entry name" value="TRANSPORTER AUXIN EFFLUX CARRIER EC FAMILY"/>
    <property type="match status" value="1"/>
</dbReference>
<feature type="transmembrane region" description="Helical" evidence="8">
    <location>
        <begin position="163"/>
        <end position="183"/>
    </location>
</feature>
<feature type="transmembrane region" description="Helical" evidence="8">
    <location>
        <begin position="287"/>
        <end position="311"/>
    </location>
</feature>
<protein>
    <submittedName>
        <fullName evidence="9">AEC family transporter</fullName>
    </submittedName>
</protein>
<feature type="transmembrane region" description="Helical" evidence="8">
    <location>
        <begin position="67"/>
        <end position="90"/>
    </location>
</feature>
<keyword evidence="3" id="KW-0813">Transport</keyword>
<feature type="transmembrane region" description="Helical" evidence="8">
    <location>
        <begin position="6"/>
        <end position="24"/>
    </location>
</feature>
<evidence type="ECO:0000256" key="3">
    <source>
        <dbReference type="ARBA" id="ARBA00022448"/>
    </source>
</evidence>
<feature type="transmembrane region" description="Helical" evidence="8">
    <location>
        <begin position="195"/>
        <end position="215"/>
    </location>
</feature>
<evidence type="ECO:0000256" key="2">
    <source>
        <dbReference type="ARBA" id="ARBA00010145"/>
    </source>
</evidence>
<dbReference type="GO" id="GO:0005886">
    <property type="term" value="C:plasma membrane"/>
    <property type="evidence" value="ECO:0007669"/>
    <property type="project" value="UniProtKB-SubCell"/>
</dbReference>
<keyword evidence="10" id="KW-1185">Reference proteome</keyword>
<keyword evidence="4" id="KW-1003">Cell membrane</keyword>
<dbReference type="Proteomes" id="UP000287156">
    <property type="component" value="Unassembled WGS sequence"/>
</dbReference>
<feature type="transmembrane region" description="Helical" evidence="8">
    <location>
        <begin position="129"/>
        <end position="151"/>
    </location>
</feature>
<comment type="subcellular location">
    <subcellularLocation>
        <location evidence="1">Cell membrane</location>
        <topology evidence="1">Multi-pass membrane protein</topology>
    </subcellularLocation>
</comment>
<dbReference type="AlphaFoldDB" id="A0A429XWX5"/>
<feature type="transmembrane region" description="Helical" evidence="8">
    <location>
        <begin position="36"/>
        <end position="55"/>
    </location>
</feature>
<keyword evidence="6 8" id="KW-1133">Transmembrane helix</keyword>
<feature type="transmembrane region" description="Helical" evidence="8">
    <location>
        <begin position="255"/>
        <end position="275"/>
    </location>
</feature>
<keyword evidence="5 8" id="KW-0812">Transmembrane</keyword>
<evidence type="ECO:0000256" key="7">
    <source>
        <dbReference type="ARBA" id="ARBA00023136"/>
    </source>
</evidence>
<comment type="similarity">
    <text evidence="2">Belongs to the auxin efflux carrier (TC 2.A.69) family.</text>
</comment>
<dbReference type="PANTHER" id="PTHR36838">
    <property type="entry name" value="AUXIN EFFLUX CARRIER FAMILY PROTEIN"/>
    <property type="match status" value="1"/>
</dbReference>
<reference evidence="9" key="1">
    <citation type="submission" date="2018-12" db="EMBL/GenBank/DDBJ databases">
        <authorList>
            <person name="Sun L."/>
            <person name="Chen Z."/>
        </authorList>
    </citation>
    <scope>NUCLEOTIDE SEQUENCE [LARGE SCALE GENOMIC DNA]</scope>
    <source>
        <strain evidence="9">3-2-2</strain>
    </source>
</reference>
<evidence type="ECO:0000256" key="8">
    <source>
        <dbReference type="SAM" id="Phobius"/>
    </source>
</evidence>
<proteinExistence type="inferred from homology"/>
<dbReference type="EMBL" id="QYTV02000006">
    <property type="protein sequence ID" value="RST72999.1"/>
    <property type="molecule type" value="Genomic_DNA"/>
</dbReference>
<dbReference type="OrthoDB" id="401182at2"/>
<evidence type="ECO:0000256" key="6">
    <source>
        <dbReference type="ARBA" id="ARBA00022989"/>
    </source>
</evidence>
<evidence type="ECO:0000256" key="1">
    <source>
        <dbReference type="ARBA" id="ARBA00004651"/>
    </source>
</evidence>
<dbReference type="GO" id="GO:0055085">
    <property type="term" value="P:transmembrane transport"/>
    <property type="evidence" value="ECO:0007669"/>
    <property type="project" value="InterPro"/>
</dbReference>
<evidence type="ECO:0000313" key="9">
    <source>
        <dbReference type="EMBL" id="RST72999.1"/>
    </source>
</evidence>
<dbReference type="RefSeq" id="WP_126051378.1">
    <property type="nucleotide sequence ID" value="NZ_QYTV02000006.1"/>
</dbReference>
<evidence type="ECO:0000313" key="10">
    <source>
        <dbReference type="Proteomes" id="UP000287156"/>
    </source>
</evidence>
<feature type="transmembrane region" description="Helical" evidence="8">
    <location>
        <begin position="102"/>
        <end position="123"/>
    </location>
</feature>
<dbReference type="InterPro" id="IPR038770">
    <property type="entry name" value="Na+/solute_symporter_sf"/>
</dbReference>